<dbReference type="InterPro" id="IPR050638">
    <property type="entry name" value="AA-Vitamin_Transporters"/>
</dbReference>
<evidence type="ECO:0000256" key="6">
    <source>
        <dbReference type="SAM" id="Phobius"/>
    </source>
</evidence>
<dbReference type="PANTHER" id="PTHR32322">
    <property type="entry name" value="INNER MEMBRANE TRANSPORTER"/>
    <property type="match status" value="1"/>
</dbReference>
<feature type="transmembrane region" description="Helical" evidence="6">
    <location>
        <begin position="209"/>
        <end position="230"/>
    </location>
</feature>
<evidence type="ECO:0000259" key="7">
    <source>
        <dbReference type="Pfam" id="PF00892"/>
    </source>
</evidence>
<feature type="transmembrane region" description="Helical" evidence="6">
    <location>
        <begin position="242"/>
        <end position="260"/>
    </location>
</feature>
<dbReference type="GO" id="GO:0016020">
    <property type="term" value="C:membrane"/>
    <property type="evidence" value="ECO:0007669"/>
    <property type="project" value="UniProtKB-SubCell"/>
</dbReference>
<feature type="transmembrane region" description="Helical" evidence="6">
    <location>
        <begin position="61"/>
        <end position="84"/>
    </location>
</feature>
<accession>A0A370HCB3</accession>
<feature type="transmembrane region" description="Helical" evidence="6">
    <location>
        <begin position="99"/>
        <end position="116"/>
    </location>
</feature>
<feature type="domain" description="EamA" evidence="7">
    <location>
        <begin position="148"/>
        <end position="282"/>
    </location>
</feature>
<evidence type="ECO:0000313" key="9">
    <source>
        <dbReference type="Proteomes" id="UP000255355"/>
    </source>
</evidence>
<keyword evidence="3 6" id="KW-0812">Transmembrane</keyword>
<feature type="transmembrane region" description="Helical" evidence="6">
    <location>
        <begin position="147"/>
        <end position="166"/>
    </location>
</feature>
<dbReference type="InterPro" id="IPR000620">
    <property type="entry name" value="EamA_dom"/>
</dbReference>
<dbReference type="Proteomes" id="UP000255355">
    <property type="component" value="Unassembled WGS sequence"/>
</dbReference>
<feature type="transmembrane region" description="Helical" evidence="6">
    <location>
        <begin position="178"/>
        <end position="197"/>
    </location>
</feature>
<feature type="transmembrane region" description="Helical" evidence="6">
    <location>
        <begin position="123"/>
        <end position="141"/>
    </location>
</feature>
<name>A0A370HCB3_9NOCA</name>
<dbReference type="InterPro" id="IPR037185">
    <property type="entry name" value="EmrE-like"/>
</dbReference>
<keyword evidence="5 6" id="KW-0472">Membrane</keyword>
<protein>
    <submittedName>
        <fullName evidence="8">Drug/metabolite transporter (DMT)-like permease</fullName>
    </submittedName>
</protein>
<evidence type="ECO:0000256" key="3">
    <source>
        <dbReference type="ARBA" id="ARBA00022692"/>
    </source>
</evidence>
<gene>
    <name evidence="8" type="ORF">DFR68_102255</name>
</gene>
<evidence type="ECO:0000256" key="1">
    <source>
        <dbReference type="ARBA" id="ARBA00004141"/>
    </source>
</evidence>
<dbReference type="STRING" id="1210089.GCA_001613165_01541"/>
<dbReference type="Pfam" id="PF00892">
    <property type="entry name" value="EamA"/>
    <property type="match status" value="2"/>
</dbReference>
<comment type="subcellular location">
    <subcellularLocation>
        <location evidence="1">Membrane</location>
        <topology evidence="1">Multi-pass membrane protein</topology>
    </subcellularLocation>
</comment>
<keyword evidence="9" id="KW-1185">Reference proteome</keyword>
<sequence>MLSALFVACWSSGFIGAKLGAADAPITTVLMWRFVPLAAVLVPLAHRFHRDRRIPGLGHRILLRHIVIGVLSQTGYLTTVYWAIARGVNTGTTALIDGLQPLAAAALVGPLLGVAVTGRQWAGLGLGVCGVVLVTASDAANASGVPWWAYLIPLIGMLSLIAATLVERRTPDRIPPPTSLTIQCCTSAAIFTGAALLTGTATPPAAGTFWLALAWLILLSTLGGYGLYWYLVAKLGVTQVNALMFLMAPVTAVWGALLFGESFTGVTAAGLAIGIAAVITVNYSGSKSPAAERSAATGTGSVEVAACR</sequence>
<evidence type="ECO:0000256" key="4">
    <source>
        <dbReference type="ARBA" id="ARBA00022989"/>
    </source>
</evidence>
<comment type="caution">
    <text evidence="8">The sequence shown here is derived from an EMBL/GenBank/DDBJ whole genome shotgun (WGS) entry which is preliminary data.</text>
</comment>
<comment type="similarity">
    <text evidence="2">Belongs to the EamA transporter family.</text>
</comment>
<proteinExistence type="inferred from homology"/>
<feature type="domain" description="EamA" evidence="7">
    <location>
        <begin position="4"/>
        <end position="135"/>
    </location>
</feature>
<feature type="transmembrane region" description="Helical" evidence="6">
    <location>
        <begin position="30"/>
        <end position="49"/>
    </location>
</feature>
<dbReference type="AlphaFoldDB" id="A0A370HCB3"/>
<dbReference type="PANTHER" id="PTHR32322:SF2">
    <property type="entry name" value="EAMA DOMAIN-CONTAINING PROTEIN"/>
    <property type="match status" value="1"/>
</dbReference>
<evidence type="ECO:0000313" key="8">
    <source>
        <dbReference type="EMBL" id="RDI54131.1"/>
    </source>
</evidence>
<dbReference type="EMBL" id="QQAZ01000002">
    <property type="protein sequence ID" value="RDI54131.1"/>
    <property type="molecule type" value="Genomic_DNA"/>
</dbReference>
<evidence type="ECO:0000256" key="5">
    <source>
        <dbReference type="ARBA" id="ARBA00023136"/>
    </source>
</evidence>
<reference evidence="8 9" key="1">
    <citation type="submission" date="2018-07" db="EMBL/GenBank/DDBJ databases">
        <title>Genomic Encyclopedia of Type Strains, Phase IV (KMG-IV): sequencing the most valuable type-strain genomes for metagenomic binning, comparative biology and taxonomic classification.</title>
        <authorList>
            <person name="Goeker M."/>
        </authorList>
    </citation>
    <scope>NUCLEOTIDE SEQUENCE [LARGE SCALE GENOMIC DNA]</scope>
    <source>
        <strain evidence="8 9">DSM 44952</strain>
    </source>
</reference>
<evidence type="ECO:0000256" key="2">
    <source>
        <dbReference type="ARBA" id="ARBA00007362"/>
    </source>
</evidence>
<organism evidence="8 9">
    <name type="scientific">Nocardia mexicana</name>
    <dbReference type="NCBI Taxonomy" id="279262"/>
    <lineage>
        <taxon>Bacteria</taxon>
        <taxon>Bacillati</taxon>
        <taxon>Actinomycetota</taxon>
        <taxon>Actinomycetes</taxon>
        <taxon>Mycobacteriales</taxon>
        <taxon>Nocardiaceae</taxon>
        <taxon>Nocardia</taxon>
    </lineage>
</organism>
<dbReference type="SUPFAM" id="SSF103481">
    <property type="entry name" value="Multidrug resistance efflux transporter EmrE"/>
    <property type="match status" value="2"/>
</dbReference>
<keyword evidence="4 6" id="KW-1133">Transmembrane helix</keyword>
<feature type="transmembrane region" description="Helical" evidence="6">
    <location>
        <begin position="266"/>
        <end position="284"/>
    </location>
</feature>